<feature type="compositionally biased region" description="Basic and acidic residues" evidence="1">
    <location>
        <begin position="39"/>
        <end position="50"/>
    </location>
</feature>
<reference evidence="2" key="1">
    <citation type="submission" date="2022-01" db="EMBL/GenBank/DDBJ databases">
        <title>Draft genome of Methanogenium marinum DSM 15558.</title>
        <authorList>
            <person name="Chen S.-C."/>
            <person name="You Y.-T."/>
        </authorList>
    </citation>
    <scope>NUCLEOTIDE SEQUENCE</scope>
    <source>
        <strain evidence="2">DSM 15558</strain>
    </source>
</reference>
<organism evidence="2 3">
    <name type="scientific">Methanogenium marinum</name>
    <dbReference type="NCBI Taxonomy" id="348610"/>
    <lineage>
        <taxon>Archaea</taxon>
        <taxon>Methanobacteriati</taxon>
        <taxon>Methanobacteriota</taxon>
        <taxon>Stenosarchaea group</taxon>
        <taxon>Methanomicrobia</taxon>
        <taxon>Methanomicrobiales</taxon>
        <taxon>Methanomicrobiaceae</taxon>
        <taxon>Methanogenium</taxon>
    </lineage>
</organism>
<dbReference type="AlphaFoldDB" id="A0A9Q4KU83"/>
<feature type="region of interest" description="Disordered" evidence="1">
    <location>
        <begin position="39"/>
        <end position="58"/>
    </location>
</feature>
<evidence type="ECO:0000256" key="1">
    <source>
        <dbReference type="SAM" id="MobiDB-lite"/>
    </source>
</evidence>
<keyword evidence="3" id="KW-1185">Reference proteome</keyword>
<sequence length="137" mass="15075">MRKTNPRTSVRDSVAGPFSEERFAGIKNYPGINEEQRFFKSGEQGTHPKDGSPTPKRCDTIALFGTANRRSMPEPINATVGAGNNITLRLILLSLIPQTLSRKIHTYNRALSEIVIRCNGHHGYGLTRMALSLPGVS</sequence>
<accession>A0A9Q4KU83</accession>
<proteinExistence type="predicted"/>
<protein>
    <submittedName>
        <fullName evidence="2">Uncharacterized protein</fullName>
    </submittedName>
</protein>
<evidence type="ECO:0000313" key="2">
    <source>
        <dbReference type="EMBL" id="MDE4907305.1"/>
    </source>
</evidence>
<gene>
    <name evidence="2" type="ORF">L0665_01545</name>
</gene>
<comment type="caution">
    <text evidence="2">The sequence shown here is derived from an EMBL/GenBank/DDBJ whole genome shotgun (WGS) entry which is preliminary data.</text>
</comment>
<dbReference type="Proteomes" id="UP001143747">
    <property type="component" value="Unassembled WGS sequence"/>
</dbReference>
<dbReference type="EMBL" id="JAKELO010000002">
    <property type="protein sequence ID" value="MDE4907305.1"/>
    <property type="molecule type" value="Genomic_DNA"/>
</dbReference>
<dbReference type="RefSeq" id="WP_274923965.1">
    <property type="nucleotide sequence ID" value="NZ_JAKELO010000002.1"/>
</dbReference>
<evidence type="ECO:0000313" key="3">
    <source>
        <dbReference type="Proteomes" id="UP001143747"/>
    </source>
</evidence>
<name>A0A9Q4KU83_9EURY</name>